<protein>
    <submittedName>
        <fullName evidence="1">Uncharacterized protein</fullName>
    </submittedName>
</protein>
<organism evidence="1 2">
    <name type="scientific">Pelobates cultripes</name>
    <name type="common">Western spadefoot toad</name>
    <dbReference type="NCBI Taxonomy" id="61616"/>
    <lineage>
        <taxon>Eukaryota</taxon>
        <taxon>Metazoa</taxon>
        <taxon>Chordata</taxon>
        <taxon>Craniata</taxon>
        <taxon>Vertebrata</taxon>
        <taxon>Euteleostomi</taxon>
        <taxon>Amphibia</taxon>
        <taxon>Batrachia</taxon>
        <taxon>Anura</taxon>
        <taxon>Pelobatoidea</taxon>
        <taxon>Pelobatidae</taxon>
        <taxon>Pelobates</taxon>
    </lineage>
</organism>
<keyword evidence="2" id="KW-1185">Reference proteome</keyword>
<gene>
    <name evidence="1" type="ORF">PECUL_23A028957</name>
</gene>
<name>A0AAD1T0F8_PELCU</name>
<dbReference type="AlphaFoldDB" id="A0AAD1T0F8"/>
<dbReference type="Proteomes" id="UP001295444">
    <property type="component" value="Chromosome 09"/>
</dbReference>
<evidence type="ECO:0000313" key="2">
    <source>
        <dbReference type="Proteomes" id="UP001295444"/>
    </source>
</evidence>
<proteinExistence type="predicted"/>
<reference evidence="1" key="1">
    <citation type="submission" date="2022-03" db="EMBL/GenBank/DDBJ databases">
        <authorList>
            <person name="Alioto T."/>
            <person name="Alioto T."/>
            <person name="Gomez Garrido J."/>
        </authorList>
    </citation>
    <scope>NUCLEOTIDE SEQUENCE</scope>
</reference>
<dbReference type="EMBL" id="OW240920">
    <property type="protein sequence ID" value="CAH2314420.1"/>
    <property type="molecule type" value="Genomic_DNA"/>
</dbReference>
<evidence type="ECO:0000313" key="1">
    <source>
        <dbReference type="EMBL" id="CAH2314420.1"/>
    </source>
</evidence>
<sequence>MEQILKQHILKGDNLTRSERTSLQDLKEDNSITIRPADKGGAIVIQDYTDYRTEILGQLSDTKTYQPITYDPISTILEKLRALVKRGAEAGWTDEYTATFLINENPKIPILYMLPKVHKDPANPPDRPIVLA</sequence>
<accession>A0AAD1T0F8</accession>